<dbReference type="Pfam" id="PF20714">
    <property type="entry name" value="HTH_64"/>
    <property type="match status" value="1"/>
</dbReference>
<dbReference type="PROSITE" id="PS50110">
    <property type="entry name" value="RESPONSE_REGULATORY"/>
    <property type="match status" value="1"/>
</dbReference>
<dbReference type="InterPro" id="IPR001789">
    <property type="entry name" value="Sig_transdc_resp-reg_receiver"/>
</dbReference>
<dbReference type="GO" id="GO:0005737">
    <property type="term" value="C:cytoplasm"/>
    <property type="evidence" value="ECO:0007669"/>
    <property type="project" value="UniProtKB-SubCell"/>
</dbReference>
<evidence type="ECO:0000256" key="10">
    <source>
        <dbReference type="PROSITE-ProRule" id="PRU00169"/>
    </source>
</evidence>
<proteinExistence type="predicted"/>
<evidence type="ECO:0000256" key="9">
    <source>
        <dbReference type="PIRNR" id="PIRNR006171"/>
    </source>
</evidence>
<dbReference type="Gene3D" id="3.40.50.2300">
    <property type="match status" value="1"/>
</dbReference>
<comment type="subcellular location">
    <subcellularLocation>
        <location evidence="1 9">Cytoplasm</location>
    </subcellularLocation>
</comment>
<evidence type="ECO:0000313" key="13">
    <source>
        <dbReference type="Proteomes" id="UP000239187"/>
    </source>
</evidence>
<keyword evidence="7 9" id="KW-0010">Activator</keyword>
<evidence type="ECO:0000256" key="4">
    <source>
        <dbReference type="ARBA" id="ARBA00023012"/>
    </source>
</evidence>
<evidence type="ECO:0000256" key="3">
    <source>
        <dbReference type="ARBA" id="ARBA00022553"/>
    </source>
</evidence>
<dbReference type="GO" id="GO:0000156">
    <property type="term" value="F:phosphorelay response regulator activity"/>
    <property type="evidence" value="ECO:0007669"/>
    <property type="project" value="TreeGrafter"/>
</dbReference>
<keyword evidence="5 9" id="KW-0805">Transcription regulation</keyword>
<dbReference type="GO" id="GO:0003700">
    <property type="term" value="F:DNA-binding transcription factor activity"/>
    <property type="evidence" value="ECO:0007669"/>
    <property type="project" value="InterPro"/>
</dbReference>
<accession>A0A2L0UCH4</accession>
<evidence type="ECO:0000256" key="7">
    <source>
        <dbReference type="ARBA" id="ARBA00023159"/>
    </source>
</evidence>
<dbReference type="EMBL" id="CP024915">
    <property type="protein sequence ID" value="AUZ86983.1"/>
    <property type="molecule type" value="Genomic_DNA"/>
</dbReference>
<evidence type="ECO:0000259" key="11">
    <source>
        <dbReference type="PROSITE" id="PS50110"/>
    </source>
</evidence>
<feature type="domain" description="Response regulatory" evidence="11">
    <location>
        <begin position="5"/>
        <end position="130"/>
    </location>
</feature>
<dbReference type="PANTHER" id="PTHR45526:SF1">
    <property type="entry name" value="TRANSCRIPTIONAL REGULATORY PROTEIN DCUR-RELATED"/>
    <property type="match status" value="1"/>
</dbReference>
<dbReference type="PIRSF" id="PIRSF006171">
    <property type="entry name" value="RR_citrat_malat"/>
    <property type="match status" value="1"/>
</dbReference>
<dbReference type="InterPro" id="IPR011006">
    <property type="entry name" value="CheY-like_superfamily"/>
</dbReference>
<gene>
    <name evidence="12" type="ORF">CVO76_04520</name>
</gene>
<dbReference type="GO" id="GO:0003677">
    <property type="term" value="F:DNA binding"/>
    <property type="evidence" value="ECO:0007669"/>
    <property type="project" value="UniProtKB-KW"/>
</dbReference>
<dbReference type="PANTHER" id="PTHR45526">
    <property type="entry name" value="TRANSCRIPTIONAL REGULATORY PROTEIN DPIA"/>
    <property type="match status" value="1"/>
</dbReference>
<dbReference type="RefSeq" id="WP_133081628.1">
    <property type="nucleotide sequence ID" value="NZ_CP024915.1"/>
</dbReference>
<reference evidence="12 13" key="1">
    <citation type="submission" date="2017-11" db="EMBL/GenBank/DDBJ databases">
        <title>Draft genome of Arthrobacter agilis strain UMCV2, a plant growth-promoting rhizobacterium and biocontrol capacity of phytopathogenic fungi.</title>
        <authorList>
            <person name="Martinez-Camara R."/>
            <person name="Santoyo G."/>
            <person name="Moreno-Hagelsieb G."/>
            <person name="Valencia-Cantero E."/>
        </authorList>
    </citation>
    <scope>NUCLEOTIDE SEQUENCE [LARGE SCALE GENOMIC DNA]</scope>
    <source>
        <strain evidence="12 13">UMCV2</strain>
    </source>
</reference>
<dbReference type="AlphaFoldDB" id="A0A2L0UCH4"/>
<evidence type="ECO:0000256" key="6">
    <source>
        <dbReference type="ARBA" id="ARBA00023125"/>
    </source>
</evidence>
<keyword evidence="6 9" id="KW-0238">DNA-binding</keyword>
<dbReference type="Proteomes" id="UP000239187">
    <property type="component" value="Chromosome"/>
</dbReference>
<dbReference type="SUPFAM" id="SSF46785">
    <property type="entry name" value="Winged helix' DNA-binding domain"/>
    <property type="match status" value="1"/>
</dbReference>
<evidence type="ECO:0000256" key="2">
    <source>
        <dbReference type="ARBA" id="ARBA00022490"/>
    </source>
</evidence>
<keyword evidence="3 10" id="KW-0597">Phosphoprotein</keyword>
<protein>
    <recommendedName>
        <fullName evidence="9">Transcriptional regulatory protein</fullName>
    </recommendedName>
</protein>
<dbReference type="InterPro" id="IPR051271">
    <property type="entry name" value="2C-system_Tx_regulators"/>
</dbReference>
<keyword evidence="8 9" id="KW-0804">Transcription</keyword>
<dbReference type="SUPFAM" id="SSF52172">
    <property type="entry name" value="CheY-like"/>
    <property type="match status" value="1"/>
</dbReference>
<organism evidence="12 13">
    <name type="scientific">Arthrobacter agilis</name>
    <dbReference type="NCBI Taxonomy" id="37921"/>
    <lineage>
        <taxon>Bacteria</taxon>
        <taxon>Bacillati</taxon>
        <taxon>Actinomycetota</taxon>
        <taxon>Actinomycetes</taxon>
        <taxon>Micrococcales</taxon>
        <taxon>Micrococcaceae</taxon>
        <taxon>Arthrobacter</taxon>
    </lineage>
</organism>
<sequence length="240" mass="26428">MSAIRVLVVEDDPVAADAHAEYVRRLDGFELVGVARSGAELAVFLQPSGEAPGRADLVADLMLLDMNLPDAHGLDIIRRIRGLGLPLDIIAITAVRDLHVVRSAISSGIVQYLIKPFTYSAFREKLGTYRDFRQNLVEQATATTQAEVDQAFASLRPATAATLPKGLSAETLRAVSRLLKSLQEPTSAIEVSEALSMSRVTARRYLEYLADQQSVLRTPRYGTRGRPEFEYSWARNSADR</sequence>
<dbReference type="SMART" id="SM00448">
    <property type="entry name" value="REC"/>
    <property type="match status" value="1"/>
</dbReference>
<dbReference type="InterPro" id="IPR024187">
    <property type="entry name" value="Sig_transdc_resp-reg_cit/mal"/>
</dbReference>
<dbReference type="InterPro" id="IPR048714">
    <property type="entry name" value="DpiA-like_HTH"/>
</dbReference>
<evidence type="ECO:0000313" key="12">
    <source>
        <dbReference type="EMBL" id="AUZ86983.1"/>
    </source>
</evidence>
<feature type="modified residue" description="4-aspartylphosphate" evidence="10">
    <location>
        <position position="65"/>
    </location>
</feature>
<dbReference type="InterPro" id="IPR036390">
    <property type="entry name" value="WH_DNA-bd_sf"/>
</dbReference>
<evidence type="ECO:0000256" key="5">
    <source>
        <dbReference type="ARBA" id="ARBA00023015"/>
    </source>
</evidence>
<dbReference type="Pfam" id="PF00072">
    <property type="entry name" value="Response_reg"/>
    <property type="match status" value="1"/>
</dbReference>
<evidence type="ECO:0000256" key="1">
    <source>
        <dbReference type="ARBA" id="ARBA00004496"/>
    </source>
</evidence>
<keyword evidence="2 9" id="KW-0963">Cytoplasm</keyword>
<keyword evidence="4 9" id="KW-0902">Two-component regulatory system</keyword>
<evidence type="ECO:0000256" key="8">
    <source>
        <dbReference type="ARBA" id="ARBA00023163"/>
    </source>
</evidence>
<name>A0A2L0UCH4_9MICC</name>